<name>A0A8H6RDU3_9PEZI</name>
<evidence type="ECO:0000313" key="2">
    <source>
        <dbReference type="EMBL" id="KAF7188662.1"/>
    </source>
</evidence>
<feature type="region of interest" description="Disordered" evidence="1">
    <location>
        <begin position="143"/>
        <end position="198"/>
    </location>
</feature>
<feature type="compositionally biased region" description="Low complexity" evidence="1">
    <location>
        <begin position="161"/>
        <end position="173"/>
    </location>
</feature>
<proteinExistence type="predicted"/>
<evidence type="ECO:0000313" key="3">
    <source>
        <dbReference type="Proteomes" id="UP000660729"/>
    </source>
</evidence>
<dbReference type="OrthoDB" id="3825471at2759"/>
<organism evidence="2 3">
    <name type="scientific">Pseudocercospora fuligena</name>
    <dbReference type="NCBI Taxonomy" id="685502"/>
    <lineage>
        <taxon>Eukaryota</taxon>
        <taxon>Fungi</taxon>
        <taxon>Dikarya</taxon>
        <taxon>Ascomycota</taxon>
        <taxon>Pezizomycotina</taxon>
        <taxon>Dothideomycetes</taxon>
        <taxon>Dothideomycetidae</taxon>
        <taxon>Mycosphaerellales</taxon>
        <taxon>Mycosphaerellaceae</taxon>
        <taxon>Pseudocercospora</taxon>
    </lineage>
</organism>
<evidence type="ECO:0008006" key="4">
    <source>
        <dbReference type="Google" id="ProtNLM"/>
    </source>
</evidence>
<gene>
    <name evidence="2" type="ORF">HII31_09914</name>
</gene>
<dbReference type="EMBL" id="JABCIY010000205">
    <property type="protein sequence ID" value="KAF7188662.1"/>
    <property type="molecule type" value="Genomic_DNA"/>
</dbReference>
<protein>
    <recommendedName>
        <fullName evidence="4">PWWP domain-containing protein</fullName>
    </recommendedName>
</protein>
<dbReference type="AlphaFoldDB" id="A0A8H6RDU3"/>
<evidence type="ECO:0000256" key="1">
    <source>
        <dbReference type="SAM" id="MobiDB-lite"/>
    </source>
</evidence>
<reference evidence="2" key="1">
    <citation type="submission" date="2020-04" db="EMBL/GenBank/DDBJ databases">
        <title>Draft genome resource of the tomato pathogen Pseudocercospora fuligena.</title>
        <authorList>
            <person name="Zaccaron A."/>
        </authorList>
    </citation>
    <scope>NUCLEOTIDE SEQUENCE</scope>
    <source>
        <strain evidence="2">PF001</strain>
    </source>
</reference>
<accession>A0A8H6RDU3</accession>
<keyword evidence="3" id="KW-1185">Reference proteome</keyword>
<comment type="caution">
    <text evidence="2">The sequence shown here is derived from an EMBL/GenBank/DDBJ whole genome shotgun (WGS) entry which is preliminary data.</text>
</comment>
<sequence length="437" mass="49871">MDADTAVQSIEQPDHNHKAVGSTWVARYNQQKWPVVLCDEKEPPEAFIKTRPGDSNSRPAILLGKHKYIWINENLLDEYIPSSDYLNGMPNFSPEDLQPDDDEQTKTEKLRHIAFRRDAIMMKENVYWNNFILQKSAARKIEKQMAAGNKRKRKQARYSKSDSSSSVIDLDGSSQRENSDGYITPNSSPPLRHDSVRPFGEKTEVIEIDDHTDSEDDASDESVSGEQSCQILVGQARMSYVLHQKYLRGCDYLLALQEKNNLSGGTIIDLSANERAIKRKLSPKDFDQIVRYMKTRDVGPKYINAPDDIPRISKEDSRPKQKTRWAEQLVYAFIAASKVQFEEMQEVIYDKLKTLYPLDSLGICIIARIISYMPAPENGTEQDLGSFVIEHITEYFWKIAKEQGSSLQRILEESDDLRSAVYGNLIENGMAGKRGFD</sequence>
<dbReference type="Proteomes" id="UP000660729">
    <property type="component" value="Unassembled WGS sequence"/>
</dbReference>